<dbReference type="Gene3D" id="1.10.510.10">
    <property type="entry name" value="Transferase(Phosphotransferase) domain 1"/>
    <property type="match status" value="1"/>
</dbReference>
<evidence type="ECO:0000256" key="3">
    <source>
        <dbReference type="PROSITE-ProRule" id="PRU10141"/>
    </source>
</evidence>
<dbReference type="SUPFAM" id="SSF56112">
    <property type="entry name" value="Protein kinase-like (PK-like)"/>
    <property type="match status" value="1"/>
</dbReference>
<dbReference type="InterPro" id="IPR049945">
    <property type="entry name" value="AAA_22"/>
</dbReference>
<keyword evidence="1 3" id="KW-0547">Nucleotide-binding</keyword>
<dbReference type="Pfam" id="PF13424">
    <property type="entry name" value="TPR_12"/>
    <property type="match status" value="1"/>
</dbReference>
<feature type="binding site" evidence="3">
    <location>
        <position position="54"/>
    </location>
    <ligand>
        <name>ATP</name>
        <dbReference type="ChEBI" id="CHEBI:30616"/>
    </ligand>
</feature>
<evidence type="ECO:0000313" key="5">
    <source>
        <dbReference type="EMBL" id="KAA1250607.1"/>
    </source>
</evidence>
<keyword evidence="5" id="KW-0808">Transferase</keyword>
<keyword evidence="2 3" id="KW-0067">ATP-binding</keyword>
<dbReference type="CDD" id="cd14014">
    <property type="entry name" value="STKc_PknB_like"/>
    <property type="match status" value="1"/>
</dbReference>
<sequence>MAEDFSATWREGADPVVAELSAAGFDGAVEIGRGGFGIVYRCNQVGLDRVVAVKVLTAGVNENRPRFVREEQAMGRLTGHPNIVTVLQIGETVGGHPFLVMPHCRRGSLQGRIARLGALEVDEVLRVGVKVAGALKAAHGLGIVHRDVKPANILLTDYGEPALTDFGISRVSGAFKTTTGVFSGSPAFTAPEILAGHAPSAASDVYGLGATLFAALTGHAAFERREGEQVVAQFVRIAQQPVPDLRHRGVPADVAAVVASAMAREPADRPSAEALSAALRRLQADRSLAVDEMAPRGYQPADQAVPPALATGSGHGGTTGWLPAPLNGFVGRRPELAQLRALVAASRLVTLTGVGGVGKTTLALHAAHEAQTDFPDGVWLVELADLREGALLVEVVAAALGVRDQSAKALIEVLVDYLVGREALVVLDNCEHIIDDAAKLVDLLLQECPQLHILATSREVINADGESVLPLAPLSCPDPDEEPTLRTLAGYDAVQLFIQRARAAVPDFALSEHNSAAVAGICARLDGLPLAIELAVARLRAMSVDEIADGLSDRYSLLTHGRRGARPRQQTLACCVDWSYDLCTRTEQQLWGRLSVFAGSFDSHAARDVCGADLSGDHWLDEISALVDKSILIRTERDGVLRFRLLETLRHYGAARIDQTDEYLLLRRRHAQWYQQLLAKASTEAFGPRQVQWIERLNCEMPNLREALTFSLTADPASALQMTVDMRTIWVARGMFSEARRWLDLALNAAPREPTGQRIRALGEAALTDVNQGEPAAARSRLAEARRLLQVVDDPEARGKVDCADAYVALLDGEFERARECLQRALTASDDFETQAAAMLVSGWVAELMGDIDEAVRWFEKGLALAESRGETQHRARALAGVGTGRWLQGQPQRAQRMLQQGLQLSRVVNDPMTGAQLLEVLAWVAGSLHNSRRATVLMAAAAAVGRAIGVTMVAHMGGFHDECERCAREELDPQEFEAAWKQGDSLTFDEAVAVACNGTGS</sequence>
<dbReference type="PROSITE" id="PS00108">
    <property type="entry name" value="PROTEIN_KINASE_ST"/>
    <property type="match status" value="1"/>
</dbReference>
<dbReference type="PRINTS" id="PR00364">
    <property type="entry name" value="DISEASERSIST"/>
</dbReference>
<dbReference type="Proteomes" id="UP000324701">
    <property type="component" value="Unassembled WGS sequence"/>
</dbReference>
<evidence type="ECO:0000259" key="4">
    <source>
        <dbReference type="PROSITE" id="PS50011"/>
    </source>
</evidence>
<dbReference type="InterPro" id="IPR011009">
    <property type="entry name" value="Kinase-like_dom_sf"/>
</dbReference>
<dbReference type="Gene3D" id="3.40.50.300">
    <property type="entry name" value="P-loop containing nucleotide triphosphate hydrolases"/>
    <property type="match status" value="1"/>
</dbReference>
<gene>
    <name evidence="5" type="ORF">F0Q45_08805</name>
</gene>
<evidence type="ECO:0000313" key="6">
    <source>
        <dbReference type="Proteomes" id="UP000324701"/>
    </source>
</evidence>
<dbReference type="InterPro" id="IPR027417">
    <property type="entry name" value="P-loop_NTPase"/>
</dbReference>
<dbReference type="SUPFAM" id="SSF52540">
    <property type="entry name" value="P-loop containing nucleoside triphosphate hydrolases"/>
    <property type="match status" value="1"/>
</dbReference>
<dbReference type="EMBL" id="VTZN01000038">
    <property type="protein sequence ID" value="KAA1250607.1"/>
    <property type="molecule type" value="Genomic_DNA"/>
</dbReference>
<dbReference type="GO" id="GO:0005524">
    <property type="term" value="F:ATP binding"/>
    <property type="evidence" value="ECO:0007669"/>
    <property type="project" value="UniProtKB-UniRule"/>
</dbReference>
<dbReference type="Gene3D" id="1.25.40.10">
    <property type="entry name" value="Tetratricopeptide repeat domain"/>
    <property type="match status" value="1"/>
</dbReference>
<dbReference type="PROSITE" id="PS00107">
    <property type="entry name" value="PROTEIN_KINASE_ATP"/>
    <property type="match status" value="1"/>
</dbReference>
<keyword evidence="6" id="KW-1185">Reference proteome</keyword>
<feature type="domain" description="Protein kinase" evidence="4">
    <location>
        <begin position="25"/>
        <end position="282"/>
    </location>
</feature>
<dbReference type="PANTHER" id="PTHR47691">
    <property type="entry name" value="REGULATOR-RELATED"/>
    <property type="match status" value="1"/>
</dbReference>
<accession>A0A5B1BPI3</accession>
<comment type="caution">
    <text evidence="5">The sequence shown here is derived from an EMBL/GenBank/DDBJ whole genome shotgun (WGS) entry which is preliminary data.</text>
</comment>
<dbReference type="InterPro" id="IPR000719">
    <property type="entry name" value="Prot_kinase_dom"/>
</dbReference>
<keyword evidence="5" id="KW-0418">Kinase</keyword>
<dbReference type="PANTHER" id="PTHR47691:SF3">
    <property type="entry name" value="HTH-TYPE TRANSCRIPTIONAL REGULATOR RV0890C-RELATED"/>
    <property type="match status" value="1"/>
</dbReference>
<dbReference type="OrthoDB" id="136365at2"/>
<dbReference type="InterPro" id="IPR017441">
    <property type="entry name" value="Protein_kinase_ATP_BS"/>
</dbReference>
<dbReference type="GO" id="GO:0016887">
    <property type="term" value="F:ATP hydrolysis activity"/>
    <property type="evidence" value="ECO:0007669"/>
    <property type="project" value="InterPro"/>
</dbReference>
<dbReference type="SMART" id="SM00220">
    <property type="entry name" value="S_TKc"/>
    <property type="match status" value="1"/>
</dbReference>
<organism evidence="5 6">
    <name type="scientific">Mycobacterium simiae</name>
    <name type="common">Mycobacterium habana</name>
    <dbReference type="NCBI Taxonomy" id="1784"/>
    <lineage>
        <taxon>Bacteria</taxon>
        <taxon>Bacillati</taxon>
        <taxon>Actinomycetota</taxon>
        <taxon>Actinomycetes</taxon>
        <taxon>Mycobacteriales</taxon>
        <taxon>Mycobacteriaceae</taxon>
        <taxon>Mycobacterium</taxon>
        <taxon>Mycobacterium simiae complex</taxon>
    </lineage>
</organism>
<dbReference type="Pfam" id="PF00069">
    <property type="entry name" value="Pkinase"/>
    <property type="match status" value="1"/>
</dbReference>
<dbReference type="SMART" id="SM00028">
    <property type="entry name" value="TPR"/>
    <property type="match status" value="3"/>
</dbReference>
<protein>
    <submittedName>
        <fullName evidence="5">Protein kinase</fullName>
    </submittedName>
</protein>
<dbReference type="PROSITE" id="PS50011">
    <property type="entry name" value="PROTEIN_KINASE_DOM"/>
    <property type="match status" value="1"/>
</dbReference>
<dbReference type="AlphaFoldDB" id="A0A5B1BPI3"/>
<dbReference type="Pfam" id="PF13401">
    <property type="entry name" value="AAA_22"/>
    <property type="match status" value="1"/>
</dbReference>
<proteinExistence type="predicted"/>
<reference evidence="5 6" key="1">
    <citation type="submission" date="2019-09" db="EMBL/GenBank/DDBJ databases">
        <title>Report of infection by Mycobacterium simiae a patient suffering from pulmonary tuberculosis.</title>
        <authorList>
            <person name="Mohanty P.S."/>
            <person name="Bansal A.K."/>
            <person name="Singh H."/>
            <person name="Sharma S."/>
            <person name="Patil S.A."/>
            <person name="Upadhaya P."/>
            <person name="Singh P.K."/>
            <person name="Kumar D."/>
            <person name="Kumar S."/>
            <person name="Singh R.K."/>
            <person name="Chaudhary B."/>
        </authorList>
    </citation>
    <scope>NUCLEOTIDE SEQUENCE [LARGE SCALE GENOMIC DNA]</scope>
    <source>
        <strain evidence="5 6">JAL-560-SIM</strain>
    </source>
</reference>
<dbReference type="SUPFAM" id="SSF48452">
    <property type="entry name" value="TPR-like"/>
    <property type="match status" value="1"/>
</dbReference>
<dbReference type="Gene3D" id="3.30.200.20">
    <property type="entry name" value="Phosphorylase Kinase, domain 1"/>
    <property type="match status" value="1"/>
</dbReference>
<dbReference type="InterPro" id="IPR019734">
    <property type="entry name" value="TPR_rpt"/>
</dbReference>
<dbReference type="GO" id="GO:0004672">
    <property type="term" value="F:protein kinase activity"/>
    <property type="evidence" value="ECO:0007669"/>
    <property type="project" value="InterPro"/>
</dbReference>
<evidence type="ECO:0000256" key="1">
    <source>
        <dbReference type="ARBA" id="ARBA00022741"/>
    </source>
</evidence>
<dbReference type="RefSeq" id="WP_149653577.1">
    <property type="nucleotide sequence ID" value="NZ_VTZN01000038.1"/>
</dbReference>
<name>A0A5B1BPI3_MYCSI</name>
<dbReference type="InterPro" id="IPR008271">
    <property type="entry name" value="Ser/Thr_kinase_AS"/>
</dbReference>
<evidence type="ECO:0000256" key="2">
    <source>
        <dbReference type="ARBA" id="ARBA00022840"/>
    </source>
</evidence>
<dbReference type="InterPro" id="IPR011990">
    <property type="entry name" value="TPR-like_helical_dom_sf"/>
</dbReference>